<dbReference type="KEGG" id="mfk:E2N92_01780"/>
<reference evidence="1" key="2">
    <citation type="submission" date="2019-03" db="EMBL/GenBank/DDBJ databases">
        <authorList>
            <person name="Chen S.-C."/>
            <person name="Wu S.-Y."/>
            <person name="Lai M.-C."/>
        </authorList>
    </citation>
    <scope>NUCLEOTIDE SEQUENCE</scope>
    <source>
        <strain evidence="1">ML15</strain>
    </source>
</reference>
<dbReference type="InterPro" id="IPR012029">
    <property type="entry name" value="UCP006557"/>
</dbReference>
<proteinExistence type="predicted"/>
<gene>
    <name evidence="1" type="ORF">E2N92_01780</name>
</gene>
<evidence type="ECO:0000313" key="1">
    <source>
        <dbReference type="EMBL" id="QYZ78246.1"/>
    </source>
</evidence>
<dbReference type="AlphaFoldDB" id="A0A8G0ZZ40"/>
<evidence type="ECO:0000313" key="2">
    <source>
        <dbReference type="Proteomes" id="UP000826709"/>
    </source>
</evidence>
<dbReference type="Pfam" id="PF09884">
    <property type="entry name" value="DUF2111"/>
    <property type="match status" value="1"/>
</dbReference>
<dbReference type="EMBL" id="CP037968">
    <property type="protein sequence ID" value="QYZ78246.1"/>
    <property type="molecule type" value="Genomic_DNA"/>
</dbReference>
<sequence length="147" mass="15443">MECTGGTMDQYIISASSTSDDLLPVVMALHHLLGGLPVTARSREAPGLRIENKQVLDDRYTGPVLEAVIQGNELKKTVPLSGPYRGVPVVVAPLRDGAGTAIGAIGVVDITGIFDLATLMEHQSAILQQVCGKDPCPLPTESVAAKR</sequence>
<keyword evidence="2" id="KW-1185">Reference proteome</keyword>
<accession>A0A8G0ZZ40</accession>
<organism evidence="1 2">
    <name type="scientific">Methanofollis formosanus</name>
    <dbReference type="NCBI Taxonomy" id="299308"/>
    <lineage>
        <taxon>Archaea</taxon>
        <taxon>Methanobacteriati</taxon>
        <taxon>Methanobacteriota</taxon>
        <taxon>Stenosarchaea group</taxon>
        <taxon>Methanomicrobia</taxon>
        <taxon>Methanomicrobiales</taxon>
        <taxon>Methanomicrobiaceae</taxon>
        <taxon>Methanofollis</taxon>
    </lineage>
</organism>
<dbReference type="Proteomes" id="UP000826709">
    <property type="component" value="Chromosome"/>
</dbReference>
<name>A0A8G0ZZ40_9EURY</name>
<protein>
    <submittedName>
        <fullName evidence="1">DUF2111 domain-containing protein</fullName>
    </submittedName>
</protein>
<reference evidence="1" key="1">
    <citation type="journal article" date="2005" name="Int. J. Syst. Evol. Microbiol.">
        <title>Methanofollis formosanus sp. nov., isolated from a fish pond.</title>
        <authorList>
            <person name="Wu S.Y."/>
            <person name="Chen S.C."/>
            <person name="Lai M.C."/>
        </authorList>
    </citation>
    <scope>NUCLEOTIDE SEQUENCE</scope>
    <source>
        <strain evidence="1">ML15</strain>
    </source>
</reference>